<dbReference type="Proteomes" id="UP000509222">
    <property type="component" value="Chromosome"/>
</dbReference>
<sequence length="80" mass="8999">MDHRKTGLMFLSFSTFLFCTRYIAAAIYGSNSTSWDVDLFQDFITYTGGNTLLTLSIISLVIGIIYLVLGESYLLKNKSK</sequence>
<evidence type="ECO:0000256" key="1">
    <source>
        <dbReference type="SAM" id="Phobius"/>
    </source>
</evidence>
<accession>A0A7H8QFF0</accession>
<evidence type="ECO:0000313" key="2">
    <source>
        <dbReference type="EMBL" id="QKX52272.1"/>
    </source>
</evidence>
<keyword evidence="3" id="KW-1185">Reference proteome</keyword>
<dbReference type="AlphaFoldDB" id="A0A7H8QFF0"/>
<dbReference type="EMBL" id="CP051177">
    <property type="protein sequence ID" value="QKX52272.1"/>
    <property type="molecule type" value="Genomic_DNA"/>
</dbReference>
<proteinExistence type="predicted"/>
<protein>
    <submittedName>
        <fullName evidence="2">Uncharacterized protein</fullName>
    </submittedName>
</protein>
<keyword evidence="1" id="KW-0812">Transmembrane</keyword>
<keyword evidence="1" id="KW-1133">Transmembrane helix</keyword>
<gene>
    <name evidence="2" type="ORF">HF394_17765</name>
</gene>
<dbReference type="RefSeq" id="WP_176295004.1">
    <property type="nucleotide sequence ID" value="NZ_CP051177.1"/>
</dbReference>
<reference evidence="3" key="1">
    <citation type="submission" date="2020-06" db="EMBL/GenBank/DDBJ databases">
        <title>Isolation of Planomicrobium glaciei.</title>
        <authorList>
            <person name="Malisova L."/>
            <person name="Safrankova R."/>
            <person name="Jakubu V."/>
            <person name="Spanelova P."/>
        </authorList>
    </citation>
    <scope>NUCLEOTIDE SEQUENCE [LARGE SCALE GENOMIC DNA]</scope>
    <source>
        <strain evidence="3">NRL-ATB46093</strain>
    </source>
</reference>
<evidence type="ECO:0000313" key="3">
    <source>
        <dbReference type="Proteomes" id="UP000509222"/>
    </source>
</evidence>
<organism evidence="2 3">
    <name type="scientific">Planococcus glaciei</name>
    <dbReference type="NCBI Taxonomy" id="459472"/>
    <lineage>
        <taxon>Bacteria</taxon>
        <taxon>Bacillati</taxon>
        <taxon>Bacillota</taxon>
        <taxon>Bacilli</taxon>
        <taxon>Bacillales</taxon>
        <taxon>Caryophanaceae</taxon>
        <taxon>Planococcus</taxon>
    </lineage>
</organism>
<keyword evidence="1" id="KW-0472">Membrane</keyword>
<feature type="transmembrane region" description="Helical" evidence="1">
    <location>
        <begin position="49"/>
        <end position="69"/>
    </location>
</feature>
<name>A0A7H8QFF0_9BACL</name>